<evidence type="ECO:0000256" key="5">
    <source>
        <dbReference type="ARBA" id="ARBA00022840"/>
    </source>
</evidence>
<dbReference type="Pfam" id="PF00005">
    <property type="entry name" value="ABC_tran"/>
    <property type="match status" value="1"/>
</dbReference>
<dbReference type="PROSITE" id="PS50893">
    <property type="entry name" value="ABC_TRANSPORTER_2"/>
    <property type="match status" value="1"/>
</dbReference>
<dbReference type="SUPFAM" id="SSF52540">
    <property type="entry name" value="P-loop containing nucleoside triphosphate hydrolases"/>
    <property type="match status" value="1"/>
</dbReference>
<dbReference type="GO" id="GO:0016020">
    <property type="term" value="C:membrane"/>
    <property type="evidence" value="ECO:0007669"/>
    <property type="project" value="UniProtKB-SubCell"/>
</dbReference>
<evidence type="ECO:0000256" key="1">
    <source>
        <dbReference type="ARBA" id="ARBA00004141"/>
    </source>
</evidence>
<dbReference type="AlphaFoldDB" id="A0A9P4NF34"/>
<gene>
    <name evidence="13" type="ORF">EJ08DRAFT_62708</name>
</gene>
<feature type="domain" description="ABC transmembrane type-1" evidence="12">
    <location>
        <begin position="264"/>
        <end position="539"/>
    </location>
</feature>
<feature type="transmembrane region" description="Helical" evidence="10">
    <location>
        <begin position="394"/>
        <end position="412"/>
    </location>
</feature>
<evidence type="ECO:0000256" key="10">
    <source>
        <dbReference type="SAM" id="Phobius"/>
    </source>
</evidence>
<comment type="caution">
    <text evidence="13">The sequence shown here is derived from an EMBL/GenBank/DDBJ whole genome shotgun (WGS) entry which is preliminary data.</text>
</comment>
<evidence type="ECO:0000256" key="6">
    <source>
        <dbReference type="ARBA" id="ARBA00022989"/>
    </source>
</evidence>
<dbReference type="SMART" id="SM00382">
    <property type="entry name" value="AAA"/>
    <property type="match status" value="1"/>
</dbReference>
<evidence type="ECO:0000256" key="2">
    <source>
        <dbReference type="ARBA" id="ARBA00022448"/>
    </source>
</evidence>
<organism evidence="13 14">
    <name type="scientific">Tothia fuscella</name>
    <dbReference type="NCBI Taxonomy" id="1048955"/>
    <lineage>
        <taxon>Eukaryota</taxon>
        <taxon>Fungi</taxon>
        <taxon>Dikarya</taxon>
        <taxon>Ascomycota</taxon>
        <taxon>Pezizomycotina</taxon>
        <taxon>Dothideomycetes</taxon>
        <taxon>Pleosporomycetidae</taxon>
        <taxon>Venturiales</taxon>
        <taxon>Cylindrosympodiaceae</taxon>
        <taxon>Tothia</taxon>
    </lineage>
</organism>
<dbReference type="Gene3D" id="3.40.50.300">
    <property type="entry name" value="P-loop containing nucleotide triphosphate hydrolases"/>
    <property type="match status" value="1"/>
</dbReference>
<feature type="domain" description="ABC transporter" evidence="11">
    <location>
        <begin position="573"/>
        <end position="807"/>
    </location>
</feature>
<feature type="transmembrane region" description="Helical" evidence="10">
    <location>
        <begin position="481"/>
        <end position="504"/>
    </location>
</feature>
<dbReference type="Proteomes" id="UP000800235">
    <property type="component" value="Unassembled WGS sequence"/>
</dbReference>
<dbReference type="FunFam" id="3.40.50.300:FF:000287">
    <property type="entry name" value="Multidrug ABC transporter ATP-binding protein"/>
    <property type="match status" value="1"/>
</dbReference>
<dbReference type="InterPro" id="IPR003593">
    <property type="entry name" value="AAA+_ATPase"/>
</dbReference>
<comment type="similarity">
    <text evidence="8">Belongs to the ABC transporter superfamily. ABCB family. Heavy Metal importer (TC 3.A.1.210) subfamily.</text>
</comment>
<dbReference type="InterPro" id="IPR011527">
    <property type="entry name" value="ABC1_TM_dom"/>
</dbReference>
<dbReference type="OrthoDB" id="6500128at2759"/>
<evidence type="ECO:0000313" key="13">
    <source>
        <dbReference type="EMBL" id="KAF2418457.1"/>
    </source>
</evidence>
<evidence type="ECO:0000259" key="12">
    <source>
        <dbReference type="PROSITE" id="PS50929"/>
    </source>
</evidence>
<evidence type="ECO:0000313" key="14">
    <source>
        <dbReference type="Proteomes" id="UP000800235"/>
    </source>
</evidence>
<feature type="transmembrane region" description="Helical" evidence="10">
    <location>
        <begin position="369"/>
        <end position="388"/>
    </location>
</feature>
<evidence type="ECO:0000256" key="9">
    <source>
        <dbReference type="SAM" id="MobiDB-lite"/>
    </source>
</evidence>
<reference evidence="13" key="1">
    <citation type="journal article" date="2020" name="Stud. Mycol.">
        <title>101 Dothideomycetes genomes: a test case for predicting lifestyles and emergence of pathogens.</title>
        <authorList>
            <person name="Haridas S."/>
            <person name="Albert R."/>
            <person name="Binder M."/>
            <person name="Bloem J."/>
            <person name="Labutti K."/>
            <person name="Salamov A."/>
            <person name="Andreopoulos B."/>
            <person name="Baker S."/>
            <person name="Barry K."/>
            <person name="Bills G."/>
            <person name="Bluhm B."/>
            <person name="Cannon C."/>
            <person name="Castanera R."/>
            <person name="Culley D."/>
            <person name="Daum C."/>
            <person name="Ezra D."/>
            <person name="Gonzalez J."/>
            <person name="Henrissat B."/>
            <person name="Kuo A."/>
            <person name="Liang C."/>
            <person name="Lipzen A."/>
            <person name="Lutzoni F."/>
            <person name="Magnuson J."/>
            <person name="Mondo S."/>
            <person name="Nolan M."/>
            <person name="Ohm R."/>
            <person name="Pangilinan J."/>
            <person name="Park H.-J."/>
            <person name="Ramirez L."/>
            <person name="Alfaro M."/>
            <person name="Sun H."/>
            <person name="Tritt A."/>
            <person name="Yoshinaga Y."/>
            <person name="Zwiers L.-H."/>
            <person name="Turgeon B."/>
            <person name="Goodwin S."/>
            <person name="Spatafora J."/>
            <person name="Crous P."/>
            <person name="Grigoriev I."/>
        </authorList>
    </citation>
    <scope>NUCLEOTIDE SEQUENCE</scope>
    <source>
        <strain evidence="13">CBS 130266</strain>
    </source>
</reference>
<dbReference type="Gene3D" id="1.20.1560.10">
    <property type="entry name" value="ABC transporter type 1, transmembrane domain"/>
    <property type="match status" value="1"/>
</dbReference>
<evidence type="ECO:0000256" key="8">
    <source>
        <dbReference type="ARBA" id="ARBA00024363"/>
    </source>
</evidence>
<dbReference type="InterPro" id="IPR003439">
    <property type="entry name" value="ABC_transporter-like_ATP-bd"/>
</dbReference>
<dbReference type="Pfam" id="PF00664">
    <property type="entry name" value="ABC_membrane"/>
    <property type="match status" value="1"/>
</dbReference>
<dbReference type="PANTHER" id="PTHR24221">
    <property type="entry name" value="ATP-BINDING CASSETTE SUB-FAMILY B"/>
    <property type="match status" value="1"/>
</dbReference>
<evidence type="ECO:0000256" key="4">
    <source>
        <dbReference type="ARBA" id="ARBA00022741"/>
    </source>
</evidence>
<dbReference type="InterPro" id="IPR039421">
    <property type="entry name" value="Type_1_exporter"/>
</dbReference>
<accession>A0A9P4NF34</accession>
<feature type="transmembrane region" description="Helical" evidence="10">
    <location>
        <begin position="55"/>
        <end position="77"/>
    </location>
</feature>
<keyword evidence="2" id="KW-0813">Transport</keyword>
<keyword evidence="6 10" id="KW-1133">Transmembrane helix</keyword>
<protein>
    <submittedName>
        <fullName evidence="13">ATP-binding cassette-type vacuolar membrane transporter-like protein Hmt1</fullName>
    </submittedName>
</protein>
<dbReference type="PANTHER" id="PTHR24221:SF503">
    <property type="entry name" value="MITOCHONDRIAL POTASSIUM CHANNEL ATP-BINDING SUBUNIT"/>
    <property type="match status" value="1"/>
</dbReference>
<keyword evidence="7 10" id="KW-0472">Membrane</keyword>
<feature type="transmembrane region" description="Helical" evidence="10">
    <location>
        <begin position="255"/>
        <end position="274"/>
    </location>
</feature>
<dbReference type="SUPFAM" id="SSF90123">
    <property type="entry name" value="ABC transporter transmembrane region"/>
    <property type="match status" value="1"/>
</dbReference>
<name>A0A9P4NF34_9PEZI</name>
<dbReference type="InterPro" id="IPR027417">
    <property type="entry name" value="P-loop_NTPase"/>
</dbReference>
<dbReference type="CDD" id="cd18583">
    <property type="entry name" value="ABC_6TM_HMT1"/>
    <property type="match status" value="1"/>
</dbReference>
<feature type="transmembrane region" description="Helical" evidence="10">
    <location>
        <begin position="294"/>
        <end position="317"/>
    </location>
</feature>
<dbReference type="GO" id="GO:0005524">
    <property type="term" value="F:ATP binding"/>
    <property type="evidence" value="ECO:0007669"/>
    <property type="project" value="UniProtKB-KW"/>
</dbReference>
<sequence length="900" mass="100194">MIQATSAVIAGVNYLYPLTTATLFTIKSIFNWWIQPTAEKCRKEKNCQLQRKIGLCLLSVCILTYIFQAILHLYHAFAQKGWWAPQHEILGLLASIAVWGTICIRLQGSQQTTWSPYFLSFLVGLGFETAICILSLPAKTTSDLFDVLALSARGARIAGFVFLVATTISVAIKPEISESNDDEERQSLLGDNADANAQYGAVSSNDVNPEPEDRDKKIKELQQKRLEELGVLGYIKEFKIFLPCLWPGKNWKIQFCLLVMIIHLLVERCFNILVPRQVGIITDKLASGSPPWKAIALWILFKYLNGYACFGIIESVAEIHVRNFSKRKISALAFSHLMNLPMSFHHDKDSGEVLRSVDQGAALIDLLKVTMFEVSPVVLDVFISLFYITHLFDAYMASIVMLVGAIYVYISFKVTAINQIKRRAYSEKSREEYKTLYESISNWETVAYFNRVPHEEQRYNEIVDKSIGSYMTYFMASCWGYALQTLVLTIGLLSASFLAAYQITIGEKPVGSYVFLVMYWSTMIGPLARLNYSWKQITSTLVDAERLLQLMQTKPTVVERENAPDLHWPEGEVKFDDVDFSYDPRKQTLKGISFTAAPGQTLAFVGETGGGKSTTLKLLMRFYDVSSGSISIGGQDLRDVTLGSLREAIGTVPQDPSMFNQTIMENVRYAKLDATDDQVMEACRAAAVHNKIMGFPNKYKSKVGERGVKLSGGELQRIAIARIFLKNPSIVLLDEATSAVDSSIEAQIQSAFKKLSKGRTTFVVAHRLSTIVDADLIIVIDHGEIIERGTHNELIAHGGKYFELWTKQTAGKSSKASSITITDTPPADEDLLNDDKSLEAYNDNLKKNIATECAKMETQGKAQVLLEDEAQGVAADGEDAAVPEGPEQHGSVAKDDKTVL</sequence>
<evidence type="ECO:0000256" key="7">
    <source>
        <dbReference type="ARBA" id="ARBA00023136"/>
    </source>
</evidence>
<dbReference type="GO" id="GO:0140359">
    <property type="term" value="F:ABC-type transporter activity"/>
    <property type="evidence" value="ECO:0007669"/>
    <property type="project" value="InterPro"/>
</dbReference>
<dbReference type="PROSITE" id="PS50929">
    <property type="entry name" value="ABC_TM1F"/>
    <property type="match status" value="1"/>
</dbReference>
<feature type="transmembrane region" description="Helical" evidence="10">
    <location>
        <begin position="14"/>
        <end position="34"/>
    </location>
</feature>
<dbReference type="PROSITE" id="PS00211">
    <property type="entry name" value="ABC_TRANSPORTER_1"/>
    <property type="match status" value="1"/>
</dbReference>
<keyword evidence="3 10" id="KW-0812">Transmembrane</keyword>
<evidence type="ECO:0000256" key="3">
    <source>
        <dbReference type="ARBA" id="ARBA00022692"/>
    </source>
</evidence>
<dbReference type="EMBL" id="MU007128">
    <property type="protein sequence ID" value="KAF2418457.1"/>
    <property type="molecule type" value="Genomic_DNA"/>
</dbReference>
<dbReference type="InterPro" id="IPR036640">
    <property type="entry name" value="ABC1_TM_sf"/>
</dbReference>
<keyword evidence="4" id="KW-0547">Nucleotide-binding</keyword>
<dbReference type="InterPro" id="IPR017871">
    <property type="entry name" value="ABC_transporter-like_CS"/>
</dbReference>
<feature type="compositionally biased region" description="Acidic residues" evidence="9">
    <location>
        <begin position="869"/>
        <end position="881"/>
    </location>
</feature>
<proteinExistence type="inferred from homology"/>
<feature type="region of interest" description="Disordered" evidence="9">
    <location>
        <begin position="869"/>
        <end position="900"/>
    </location>
</feature>
<feature type="transmembrane region" description="Helical" evidence="10">
    <location>
        <begin position="89"/>
        <end position="106"/>
    </location>
</feature>
<comment type="subcellular location">
    <subcellularLocation>
        <location evidence="1">Membrane</location>
        <topology evidence="1">Multi-pass membrane protein</topology>
    </subcellularLocation>
</comment>
<keyword evidence="5 13" id="KW-0067">ATP-binding</keyword>
<evidence type="ECO:0000259" key="11">
    <source>
        <dbReference type="PROSITE" id="PS50893"/>
    </source>
</evidence>
<feature type="transmembrane region" description="Helical" evidence="10">
    <location>
        <begin position="118"/>
        <end position="138"/>
    </location>
</feature>
<feature type="transmembrane region" description="Helical" evidence="10">
    <location>
        <begin position="150"/>
        <end position="172"/>
    </location>
</feature>
<keyword evidence="14" id="KW-1185">Reference proteome</keyword>
<dbReference type="GO" id="GO:0016887">
    <property type="term" value="F:ATP hydrolysis activity"/>
    <property type="evidence" value="ECO:0007669"/>
    <property type="project" value="InterPro"/>
</dbReference>